<sequence length="74" mass="8169">MSGNVNDPGAAGGSPGESSLFFVKGRAPWNGFTLREGPWKSLRFQRRPVSANLMPGHTHISSNYPKMNSLWHIM</sequence>
<evidence type="ECO:0000313" key="2">
    <source>
        <dbReference type="Proteomes" id="UP000694402"/>
    </source>
</evidence>
<accession>A0AAZ3Q5K6</accession>
<dbReference type="PANTHER" id="PTHR46703:SF1">
    <property type="match status" value="1"/>
</dbReference>
<dbReference type="PANTHER" id="PTHR46703">
    <property type="match status" value="1"/>
</dbReference>
<evidence type="ECO:0000313" key="1">
    <source>
        <dbReference type="Ensembl" id="ENSOTSP00005124517.1"/>
    </source>
</evidence>
<dbReference type="AlphaFoldDB" id="A0AAZ3Q5K6"/>
<organism evidence="1 2">
    <name type="scientific">Oncorhynchus tshawytscha</name>
    <name type="common">Chinook salmon</name>
    <name type="synonym">Salmo tshawytscha</name>
    <dbReference type="NCBI Taxonomy" id="74940"/>
    <lineage>
        <taxon>Eukaryota</taxon>
        <taxon>Metazoa</taxon>
        <taxon>Chordata</taxon>
        <taxon>Craniata</taxon>
        <taxon>Vertebrata</taxon>
        <taxon>Euteleostomi</taxon>
        <taxon>Actinopterygii</taxon>
        <taxon>Neopterygii</taxon>
        <taxon>Teleostei</taxon>
        <taxon>Protacanthopterygii</taxon>
        <taxon>Salmoniformes</taxon>
        <taxon>Salmonidae</taxon>
        <taxon>Salmoninae</taxon>
        <taxon>Oncorhynchus</taxon>
    </lineage>
</organism>
<dbReference type="Proteomes" id="UP000694402">
    <property type="component" value="Unassembled WGS sequence"/>
</dbReference>
<protein>
    <submittedName>
        <fullName evidence="1">Uncharacterized protein</fullName>
    </submittedName>
</protein>
<reference evidence="2" key="1">
    <citation type="journal article" date="2018" name="PLoS ONE">
        <title>Chinook salmon (Oncorhynchus tshawytscha) genome and transcriptome.</title>
        <authorList>
            <person name="Christensen K.A."/>
            <person name="Leong J.S."/>
            <person name="Sakhrani D."/>
            <person name="Biagi C.A."/>
            <person name="Minkley D.R."/>
            <person name="Withler R.E."/>
            <person name="Rondeau E.B."/>
            <person name="Koop B.F."/>
            <person name="Devlin R.H."/>
        </authorList>
    </citation>
    <scope>NUCLEOTIDE SEQUENCE [LARGE SCALE GENOMIC DNA]</scope>
</reference>
<keyword evidence="2" id="KW-1185">Reference proteome</keyword>
<reference evidence="1" key="2">
    <citation type="submission" date="2025-08" db="UniProtKB">
        <authorList>
            <consortium name="Ensembl"/>
        </authorList>
    </citation>
    <scope>IDENTIFICATION</scope>
</reference>
<reference evidence="1" key="3">
    <citation type="submission" date="2025-09" db="UniProtKB">
        <authorList>
            <consortium name="Ensembl"/>
        </authorList>
    </citation>
    <scope>IDENTIFICATION</scope>
</reference>
<proteinExistence type="predicted"/>
<dbReference type="Ensembl" id="ENSOTST00005169383.1">
    <property type="protein sequence ID" value="ENSOTSP00005124517.1"/>
    <property type="gene ID" value="ENSOTSG00005050764.1"/>
</dbReference>
<name>A0AAZ3Q5K6_ONCTS</name>